<evidence type="ECO:0000256" key="5">
    <source>
        <dbReference type="ARBA" id="ARBA00023136"/>
    </source>
</evidence>
<evidence type="ECO:0000256" key="1">
    <source>
        <dbReference type="ARBA" id="ARBA00004141"/>
    </source>
</evidence>
<sequence>MDSMQAAGLSAQPVVTGDSVYRKIVARLLPLLMICYILNYLDRSNIGFAKLEFMSDLGMSEAVFGLGAGLFYLGYSAFEIPSNLMLNKIGARLTLLRIMVGWGLAATAFAFMQTPAHYYILRFLLGVAEAGFFPGVLLYISFWIPASRRAGFTAMFMSAMAISGIIGGPLSGFIMHGMDGVGGMHGWQWMFIIEGAPSVVMAIVVYLLLADKPSDAKWLSAEEKQILQAEFDREAEERRERPGGHQNFGAALRDLRFYSMAGMSVALIAGGAGLQLWLPTVIRQSGVSNVAYIGLLAALPFVVAVVVQQLVARRSDRMAERRWHAAVPALVAAAGWTMLVFVDHSLPLAMIALTMIASGFLGATGPFWAMPSRYLGGTAAAGGLALIAMLGGIGSFVSPTIVGWLASDSGSFVYGYLYYASLLVLGPAIMLYGTHRIEAAKA</sequence>
<keyword evidence="4 6" id="KW-1133">Transmembrane helix</keyword>
<dbReference type="Pfam" id="PF07690">
    <property type="entry name" value="MFS_1"/>
    <property type="match status" value="1"/>
</dbReference>
<dbReference type="GO" id="GO:0022857">
    <property type="term" value="F:transmembrane transporter activity"/>
    <property type="evidence" value="ECO:0007669"/>
    <property type="project" value="InterPro"/>
</dbReference>
<dbReference type="GO" id="GO:0016020">
    <property type="term" value="C:membrane"/>
    <property type="evidence" value="ECO:0007669"/>
    <property type="project" value="UniProtKB-SubCell"/>
</dbReference>
<dbReference type="InterPro" id="IPR020846">
    <property type="entry name" value="MFS_dom"/>
</dbReference>
<accession>A0A2W5L837</accession>
<gene>
    <name evidence="8" type="ORF">DI569_01285</name>
</gene>
<feature type="transmembrane region" description="Helical" evidence="6">
    <location>
        <begin position="412"/>
        <end position="432"/>
    </location>
</feature>
<keyword evidence="5 6" id="KW-0472">Membrane</keyword>
<feature type="transmembrane region" description="Helical" evidence="6">
    <location>
        <begin position="94"/>
        <end position="112"/>
    </location>
</feature>
<comment type="subcellular location">
    <subcellularLocation>
        <location evidence="1">Membrane</location>
        <topology evidence="1">Multi-pass membrane protein</topology>
    </subcellularLocation>
</comment>
<keyword evidence="2" id="KW-0813">Transport</keyword>
<feature type="transmembrane region" description="Helical" evidence="6">
    <location>
        <begin position="24"/>
        <end position="41"/>
    </location>
</feature>
<evidence type="ECO:0000313" key="9">
    <source>
        <dbReference type="Proteomes" id="UP000248597"/>
    </source>
</evidence>
<feature type="transmembrane region" description="Helical" evidence="6">
    <location>
        <begin position="152"/>
        <end position="175"/>
    </location>
</feature>
<evidence type="ECO:0000256" key="4">
    <source>
        <dbReference type="ARBA" id="ARBA00022989"/>
    </source>
</evidence>
<feature type="domain" description="Major facilitator superfamily (MFS) profile" evidence="7">
    <location>
        <begin position="28"/>
        <end position="438"/>
    </location>
</feature>
<dbReference type="FunFam" id="1.20.1250.20:FF:000018">
    <property type="entry name" value="MFS transporter permease"/>
    <property type="match status" value="1"/>
</dbReference>
<feature type="transmembrane region" description="Helical" evidence="6">
    <location>
        <begin position="257"/>
        <end position="278"/>
    </location>
</feature>
<dbReference type="PANTHER" id="PTHR43791:SF36">
    <property type="entry name" value="TRANSPORTER, PUTATIVE (AFU_ORTHOLOGUE AFUA_6G08340)-RELATED"/>
    <property type="match status" value="1"/>
</dbReference>
<evidence type="ECO:0000256" key="3">
    <source>
        <dbReference type="ARBA" id="ARBA00022692"/>
    </source>
</evidence>
<feature type="transmembrane region" description="Helical" evidence="6">
    <location>
        <begin position="187"/>
        <end position="209"/>
    </location>
</feature>
<evidence type="ECO:0000313" key="8">
    <source>
        <dbReference type="EMBL" id="PZQ24484.1"/>
    </source>
</evidence>
<dbReference type="PANTHER" id="PTHR43791">
    <property type="entry name" value="PERMEASE-RELATED"/>
    <property type="match status" value="1"/>
</dbReference>
<evidence type="ECO:0000256" key="2">
    <source>
        <dbReference type="ARBA" id="ARBA00022448"/>
    </source>
</evidence>
<dbReference type="PROSITE" id="PS50850">
    <property type="entry name" value="MFS"/>
    <property type="match status" value="1"/>
</dbReference>
<protein>
    <submittedName>
        <fullName evidence="8">MFS transporter</fullName>
    </submittedName>
</protein>
<dbReference type="EMBL" id="QFPJ01000002">
    <property type="protein sequence ID" value="PZQ24484.1"/>
    <property type="molecule type" value="Genomic_DNA"/>
</dbReference>
<dbReference type="SUPFAM" id="SSF103473">
    <property type="entry name" value="MFS general substrate transporter"/>
    <property type="match status" value="1"/>
</dbReference>
<dbReference type="InterPro" id="IPR036259">
    <property type="entry name" value="MFS_trans_sf"/>
</dbReference>
<name>A0A2W5L837_SPHMC</name>
<comment type="caution">
    <text evidence="8">The sequence shown here is derived from an EMBL/GenBank/DDBJ whole genome shotgun (WGS) entry which is preliminary data.</text>
</comment>
<organism evidence="8 9">
    <name type="scientific">Sphingopyxis macrogoltabida</name>
    <name type="common">Sphingomonas macrogoltabidus</name>
    <dbReference type="NCBI Taxonomy" id="33050"/>
    <lineage>
        <taxon>Bacteria</taxon>
        <taxon>Pseudomonadati</taxon>
        <taxon>Pseudomonadota</taxon>
        <taxon>Alphaproteobacteria</taxon>
        <taxon>Sphingomonadales</taxon>
        <taxon>Sphingomonadaceae</taxon>
        <taxon>Sphingopyxis</taxon>
    </lineage>
</organism>
<dbReference type="Gene3D" id="1.20.1250.20">
    <property type="entry name" value="MFS general substrate transporter like domains"/>
    <property type="match status" value="2"/>
</dbReference>
<proteinExistence type="predicted"/>
<feature type="transmembrane region" description="Helical" evidence="6">
    <location>
        <begin position="290"/>
        <end position="311"/>
    </location>
</feature>
<reference evidence="8 9" key="1">
    <citation type="submission" date="2017-08" db="EMBL/GenBank/DDBJ databases">
        <title>Infants hospitalized years apart are colonized by the same room-sourced microbial strains.</title>
        <authorList>
            <person name="Brooks B."/>
            <person name="Olm M.R."/>
            <person name="Firek B.A."/>
            <person name="Baker R."/>
            <person name="Thomas B.C."/>
            <person name="Morowitz M.J."/>
            <person name="Banfield J.F."/>
        </authorList>
    </citation>
    <scope>NUCLEOTIDE SEQUENCE [LARGE SCALE GENOMIC DNA]</scope>
    <source>
        <strain evidence="8">S2_005_003_R2_47</strain>
    </source>
</reference>
<dbReference type="Proteomes" id="UP000248597">
    <property type="component" value="Unassembled WGS sequence"/>
</dbReference>
<feature type="transmembrane region" description="Helical" evidence="6">
    <location>
        <begin position="381"/>
        <end position="406"/>
    </location>
</feature>
<feature type="transmembrane region" description="Helical" evidence="6">
    <location>
        <begin position="118"/>
        <end position="140"/>
    </location>
</feature>
<evidence type="ECO:0000256" key="6">
    <source>
        <dbReference type="SAM" id="Phobius"/>
    </source>
</evidence>
<feature type="transmembrane region" description="Helical" evidence="6">
    <location>
        <begin position="323"/>
        <end position="342"/>
    </location>
</feature>
<dbReference type="CDD" id="cd17319">
    <property type="entry name" value="MFS_ExuT_GudP_like"/>
    <property type="match status" value="1"/>
</dbReference>
<feature type="transmembrane region" description="Helical" evidence="6">
    <location>
        <begin position="348"/>
        <end position="369"/>
    </location>
</feature>
<dbReference type="InterPro" id="IPR011701">
    <property type="entry name" value="MFS"/>
</dbReference>
<evidence type="ECO:0000259" key="7">
    <source>
        <dbReference type="PROSITE" id="PS50850"/>
    </source>
</evidence>
<keyword evidence="3 6" id="KW-0812">Transmembrane</keyword>
<dbReference type="AlphaFoldDB" id="A0A2W5L837"/>